<sequence>MFFNQSVEKNNPQKGLQDQKQQQQQQRLQRLQLLQQQQRQQLQQLQQQRQQLPQLGQQLGQQQQQQQQRQQRQQLQQQQQQQQQPQQRQQLSQSQQQVTQLRQQLQQIQQQIPQQQQNYPDEHIFRNKVDLLLFQQECVFQFFLTTQFLLIRLYDLGNNEVFEKKLINQNYTALNLNQILKRTKLAPTNFFQFDPNNQQYIYIFELNKIILTQIDFPIEELLNLKINRLSKRFDEFEQKQQRKNQQYEESIDRLLNAVFQNKGNNTLIRRNKLYQQEQVQMQKGVEEKVDETKFLPKEVLELYQWDTSKECTSVVFSDQDRTVTSTKGNFWRGIRGKAVVDYGVTSFRIQINKLCGSNQHNGIMIGVVDALHTGTNFESEKGYMLNSNNGSFYHNNKRQHELCFPLNDRDIVTLTIDLNNRSVSFLVNGRESGSIQGIPSRVRLAIDLLFNKNSATILLD</sequence>
<comment type="caution">
    <text evidence="3">The sequence shown here is derived from an EMBL/GenBank/DDBJ whole genome shotgun (WGS) entry which is preliminary data.</text>
</comment>
<dbReference type="InterPro" id="IPR043136">
    <property type="entry name" value="B30.2/SPRY_sf"/>
</dbReference>
<feature type="compositionally biased region" description="Low complexity" evidence="2">
    <location>
        <begin position="13"/>
        <end position="23"/>
    </location>
</feature>
<organism evidence="3 4">
    <name type="scientific">Anaeramoeba flamelloides</name>
    <dbReference type="NCBI Taxonomy" id="1746091"/>
    <lineage>
        <taxon>Eukaryota</taxon>
        <taxon>Metamonada</taxon>
        <taxon>Anaeramoebidae</taxon>
        <taxon>Anaeramoeba</taxon>
    </lineage>
</organism>
<keyword evidence="1" id="KW-0175">Coiled coil</keyword>
<name>A0AAV7ZMI6_9EUKA</name>
<evidence type="ECO:0000256" key="2">
    <source>
        <dbReference type="SAM" id="MobiDB-lite"/>
    </source>
</evidence>
<evidence type="ECO:0000313" key="3">
    <source>
        <dbReference type="EMBL" id="KAJ3441558.1"/>
    </source>
</evidence>
<dbReference type="Gene3D" id="2.60.120.920">
    <property type="match status" value="1"/>
</dbReference>
<feature type="region of interest" description="Disordered" evidence="2">
    <location>
        <begin position="1"/>
        <end position="23"/>
    </location>
</feature>
<dbReference type="InterPro" id="IPR013320">
    <property type="entry name" value="ConA-like_dom_sf"/>
</dbReference>
<dbReference type="AlphaFoldDB" id="A0AAV7ZMI6"/>
<dbReference type="Proteomes" id="UP001146793">
    <property type="component" value="Unassembled WGS sequence"/>
</dbReference>
<feature type="coiled-coil region" evidence="1">
    <location>
        <begin position="219"/>
        <end position="257"/>
    </location>
</feature>
<reference evidence="3" key="1">
    <citation type="submission" date="2022-08" db="EMBL/GenBank/DDBJ databases">
        <title>Novel sulphate-reducing endosymbionts in the free-living metamonad Anaeramoeba.</title>
        <authorList>
            <person name="Jerlstrom-Hultqvist J."/>
            <person name="Cepicka I."/>
            <person name="Gallot-Lavallee L."/>
            <person name="Salas-Leiva D."/>
            <person name="Curtis B.A."/>
            <person name="Zahonova K."/>
            <person name="Pipaliya S."/>
            <person name="Dacks J."/>
            <person name="Roger A.J."/>
        </authorList>
    </citation>
    <scope>NUCLEOTIDE SEQUENCE</scope>
    <source>
        <strain evidence="3">Busselton2</strain>
    </source>
</reference>
<proteinExistence type="predicted"/>
<gene>
    <name evidence="3" type="ORF">M0812_13571</name>
</gene>
<accession>A0AAV7ZMI6</accession>
<evidence type="ECO:0000313" key="4">
    <source>
        <dbReference type="Proteomes" id="UP001146793"/>
    </source>
</evidence>
<evidence type="ECO:0000256" key="1">
    <source>
        <dbReference type="SAM" id="Coils"/>
    </source>
</evidence>
<feature type="compositionally biased region" description="Polar residues" evidence="2">
    <location>
        <begin position="1"/>
        <end position="12"/>
    </location>
</feature>
<dbReference type="SUPFAM" id="SSF49899">
    <property type="entry name" value="Concanavalin A-like lectins/glucanases"/>
    <property type="match status" value="1"/>
</dbReference>
<dbReference type="EMBL" id="JANTQA010000029">
    <property type="protein sequence ID" value="KAJ3441558.1"/>
    <property type="molecule type" value="Genomic_DNA"/>
</dbReference>
<protein>
    <submittedName>
        <fullName evidence="3">Squamosa promoter-binding-like protein</fullName>
    </submittedName>
</protein>